<accession>A0ABV6T9G4</accession>
<comment type="caution">
    <text evidence="2">The sequence shown here is derived from an EMBL/GenBank/DDBJ whole genome shotgun (WGS) entry which is preliminary data.</text>
</comment>
<organism evidence="2 3">
    <name type="scientific">Paracoccus panacisoli</name>
    <dbReference type="NCBI Taxonomy" id="1510163"/>
    <lineage>
        <taxon>Bacteria</taxon>
        <taxon>Pseudomonadati</taxon>
        <taxon>Pseudomonadota</taxon>
        <taxon>Alphaproteobacteria</taxon>
        <taxon>Rhodobacterales</taxon>
        <taxon>Paracoccaceae</taxon>
        <taxon>Paracoccus</taxon>
    </lineage>
</organism>
<dbReference type="RefSeq" id="WP_394321218.1">
    <property type="nucleotide sequence ID" value="NZ_JBHMQU010000076.1"/>
</dbReference>
<evidence type="ECO:0000313" key="2">
    <source>
        <dbReference type="EMBL" id="MFC0813242.1"/>
    </source>
</evidence>
<protein>
    <submittedName>
        <fullName evidence="2">Uncharacterized protein</fullName>
    </submittedName>
</protein>
<proteinExistence type="predicted"/>
<reference evidence="2 3" key="1">
    <citation type="submission" date="2024-09" db="EMBL/GenBank/DDBJ databases">
        <authorList>
            <person name="Sun Q."/>
            <person name="Mori K."/>
        </authorList>
    </citation>
    <scope>NUCLEOTIDE SEQUENCE [LARGE SCALE GENOMIC DNA]</scope>
    <source>
        <strain evidence="2 3">KCTC 42086</strain>
    </source>
</reference>
<evidence type="ECO:0000256" key="1">
    <source>
        <dbReference type="SAM" id="MobiDB-lite"/>
    </source>
</evidence>
<gene>
    <name evidence="2" type="ORF">ACFHYO_14140</name>
</gene>
<evidence type="ECO:0000313" key="3">
    <source>
        <dbReference type="Proteomes" id="UP001589920"/>
    </source>
</evidence>
<dbReference type="Proteomes" id="UP001589920">
    <property type="component" value="Unassembled WGS sequence"/>
</dbReference>
<sequence>MDEAVRSVEDADTLGDGTGRHAEEQQQRAGAVQRGDKEVDPADYAVQHRFDPAYQSVRRPKGKVAMAPGSRRQIAMSASWAQWNTAAVRSPKPTTPVMVPQGQRGWWP</sequence>
<feature type="region of interest" description="Disordered" evidence="1">
    <location>
        <begin position="86"/>
        <end position="108"/>
    </location>
</feature>
<feature type="region of interest" description="Disordered" evidence="1">
    <location>
        <begin position="1"/>
        <end position="40"/>
    </location>
</feature>
<name>A0ABV6T9G4_9RHOB</name>
<keyword evidence="3" id="KW-1185">Reference proteome</keyword>
<dbReference type="EMBL" id="JBHMQU010000076">
    <property type="protein sequence ID" value="MFC0813242.1"/>
    <property type="molecule type" value="Genomic_DNA"/>
</dbReference>